<accession>A0A3S4TAD9</accession>
<gene>
    <name evidence="1" type="ORF">VT98_12822</name>
</gene>
<dbReference type="AlphaFoldDB" id="A0A3S4TAD9"/>
<reference evidence="1 2" key="1">
    <citation type="submission" date="2017-01" db="EMBL/GenBank/DDBJ databases">
        <title>The cable genome- insights into the physiology and evolution of filamentous bacteria capable of sulfide oxidation via long distance electron transfer.</title>
        <authorList>
            <person name="Schreiber L."/>
            <person name="Bjerg J.T."/>
            <person name="Boggild A."/>
            <person name="Van De Vossenberg J."/>
            <person name="Meysman F."/>
            <person name="Nielsen L.P."/>
            <person name="Schramm A."/>
            <person name="Kjeldsen K.U."/>
        </authorList>
    </citation>
    <scope>NUCLEOTIDE SEQUENCE [LARGE SCALE GENOMIC DNA]</scope>
    <source>
        <strain evidence="1">A1</strain>
    </source>
</reference>
<name>A0A3S4TAD9_9BACT</name>
<organism evidence="1 2">
    <name type="scientific">Candidatus Electrothrix communis</name>
    <dbReference type="NCBI Taxonomy" id="1859133"/>
    <lineage>
        <taxon>Bacteria</taxon>
        <taxon>Pseudomonadati</taxon>
        <taxon>Thermodesulfobacteriota</taxon>
        <taxon>Desulfobulbia</taxon>
        <taxon>Desulfobulbales</taxon>
        <taxon>Desulfobulbaceae</taxon>
        <taxon>Candidatus Electrothrix</taxon>
    </lineage>
</organism>
<dbReference type="Proteomes" id="UP000288086">
    <property type="component" value="Unassembled WGS sequence"/>
</dbReference>
<dbReference type="EMBL" id="MTKP01000282">
    <property type="protein sequence ID" value="RWX46363.1"/>
    <property type="molecule type" value="Genomic_DNA"/>
</dbReference>
<protein>
    <recommendedName>
        <fullName evidence="3">PD(D/E)XK endonuclease domain-containing protein</fullName>
    </recommendedName>
</protein>
<comment type="caution">
    <text evidence="1">The sequence shown here is derived from an EMBL/GenBank/DDBJ whole genome shotgun (WGS) entry which is preliminary data.</text>
</comment>
<evidence type="ECO:0008006" key="3">
    <source>
        <dbReference type="Google" id="ProtNLM"/>
    </source>
</evidence>
<evidence type="ECO:0000313" key="1">
    <source>
        <dbReference type="EMBL" id="RWX46363.1"/>
    </source>
</evidence>
<evidence type="ECO:0000313" key="2">
    <source>
        <dbReference type="Proteomes" id="UP000288086"/>
    </source>
</evidence>
<keyword evidence="2" id="KW-1185">Reference proteome</keyword>
<sequence length="155" mass="18175">MGNIITQDTKYQEQVVEYKFLSDLMLSLSKTGRKLELLRVHTDSFGYDVILKVDNIVRFIQLKSRLNHGKAQYWDIHKSLLEHKDGRVVVVFFDITDDGLLLNYNYLPLQKYSETVTDPPKYKKDSARYCKVSYKNLDKNKSIDELSQWLFLSAS</sequence>
<proteinExistence type="predicted"/>